<sequence length="110" mass="12593">MSDGYVEWPDEYDSYTNWRVFKRGVEMDVYVKDDSVVCVACFEGCTLDGVCLIDMSPSELVVILGCPDEIGEAVWVSEDRRQVPYEYFSLGLQIWFEADKVVSVFCNATY</sequence>
<keyword evidence="2" id="KW-1185">Reference proteome</keyword>
<evidence type="ECO:0000313" key="1">
    <source>
        <dbReference type="EMBL" id="GLR11909.1"/>
    </source>
</evidence>
<dbReference type="RefSeq" id="WP_284195052.1">
    <property type="nucleotide sequence ID" value="NZ_BSOG01000001.1"/>
</dbReference>
<gene>
    <name evidence="1" type="ORF">GCM10007907_06990</name>
</gene>
<protein>
    <submittedName>
        <fullName evidence="1">Uncharacterized protein</fullName>
    </submittedName>
</protein>
<proteinExistence type="predicted"/>
<evidence type="ECO:0000313" key="2">
    <source>
        <dbReference type="Proteomes" id="UP001156706"/>
    </source>
</evidence>
<dbReference type="EMBL" id="BSOG01000001">
    <property type="protein sequence ID" value="GLR11909.1"/>
    <property type="molecule type" value="Genomic_DNA"/>
</dbReference>
<reference evidence="2" key="1">
    <citation type="journal article" date="2019" name="Int. J. Syst. Evol. Microbiol.">
        <title>The Global Catalogue of Microorganisms (GCM) 10K type strain sequencing project: providing services to taxonomists for standard genome sequencing and annotation.</title>
        <authorList>
            <consortium name="The Broad Institute Genomics Platform"/>
            <consortium name="The Broad Institute Genome Sequencing Center for Infectious Disease"/>
            <person name="Wu L."/>
            <person name="Ma J."/>
        </authorList>
    </citation>
    <scope>NUCLEOTIDE SEQUENCE [LARGE SCALE GENOMIC DNA]</scope>
    <source>
        <strain evidence="2">NBRC 110044</strain>
    </source>
</reference>
<organism evidence="1 2">
    <name type="scientific">Chitinimonas prasina</name>
    <dbReference type="NCBI Taxonomy" id="1434937"/>
    <lineage>
        <taxon>Bacteria</taxon>
        <taxon>Pseudomonadati</taxon>
        <taxon>Pseudomonadota</taxon>
        <taxon>Betaproteobacteria</taxon>
        <taxon>Neisseriales</taxon>
        <taxon>Chitinibacteraceae</taxon>
        <taxon>Chitinimonas</taxon>
    </lineage>
</organism>
<accession>A0ABQ5YG70</accession>
<dbReference type="Proteomes" id="UP001156706">
    <property type="component" value="Unassembled WGS sequence"/>
</dbReference>
<name>A0ABQ5YG70_9NEIS</name>
<comment type="caution">
    <text evidence="1">The sequence shown here is derived from an EMBL/GenBank/DDBJ whole genome shotgun (WGS) entry which is preliminary data.</text>
</comment>